<name>A0A930DL71_9FIRM</name>
<comment type="caution">
    <text evidence="1">The sequence shown here is derived from an EMBL/GenBank/DDBJ whole genome shotgun (WGS) entry which is preliminary data.</text>
</comment>
<dbReference type="RefSeq" id="WP_304072380.1">
    <property type="nucleotide sequence ID" value="NZ_JABZRA010000107.1"/>
</dbReference>
<dbReference type="Proteomes" id="UP000775770">
    <property type="component" value="Unassembled WGS sequence"/>
</dbReference>
<evidence type="ECO:0000313" key="2">
    <source>
        <dbReference type="Proteomes" id="UP000775770"/>
    </source>
</evidence>
<protein>
    <submittedName>
        <fullName evidence="1">Uncharacterized protein</fullName>
    </submittedName>
</protein>
<organism evidence="1 2">
    <name type="scientific">Oribacterium sinus</name>
    <dbReference type="NCBI Taxonomy" id="237576"/>
    <lineage>
        <taxon>Bacteria</taxon>
        <taxon>Bacillati</taxon>
        <taxon>Bacillota</taxon>
        <taxon>Clostridia</taxon>
        <taxon>Lachnospirales</taxon>
        <taxon>Lachnospiraceae</taxon>
        <taxon>Oribacterium</taxon>
    </lineage>
</organism>
<reference evidence="1" key="1">
    <citation type="submission" date="2020-04" db="EMBL/GenBank/DDBJ databases">
        <title>Deep metagenomics examines the oral microbiome during advanced dental caries in children, revealing novel taxa and co-occurrences with host molecules.</title>
        <authorList>
            <person name="Baker J.L."/>
            <person name="Morton J.T."/>
            <person name="Dinis M."/>
            <person name="Alvarez R."/>
            <person name="Tran N.C."/>
            <person name="Knight R."/>
            <person name="Edlund A."/>
        </authorList>
    </citation>
    <scope>NUCLEOTIDE SEQUENCE</scope>
    <source>
        <strain evidence="1">JCVI_38_bin.19</strain>
    </source>
</reference>
<gene>
    <name evidence="1" type="ORF">HXM90_07345</name>
</gene>
<dbReference type="EMBL" id="JABZRA010000107">
    <property type="protein sequence ID" value="MBF1273214.1"/>
    <property type="molecule type" value="Genomic_DNA"/>
</dbReference>
<evidence type="ECO:0000313" key="1">
    <source>
        <dbReference type="EMBL" id="MBF1273214.1"/>
    </source>
</evidence>
<accession>A0A930DL71</accession>
<proteinExistence type="predicted"/>
<sequence length="60" mass="7043">MLYAEENEKQIFIAFDRYENYGNAIKELLQANCVLKLSGREQALFGRQWALRDDSRTDIS</sequence>
<dbReference type="AlphaFoldDB" id="A0A930DL71"/>